<proteinExistence type="predicted"/>
<accession>A0A154P2C2</accession>
<keyword evidence="3" id="KW-1185">Reference proteome</keyword>
<evidence type="ECO:0000313" key="2">
    <source>
        <dbReference type="EMBL" id="KZC06021.1"/>
    </source>
</evidence>
<evidence type="ECO:0000256" key="1">
    <source>
        <dbReference type="SAM" id="MobiDB-lite"/>
    </source>
</evidence>
<name>A0A154P2C2_DUFNO</name>
<organism evidence="2 3">
    <name type="scientific">Dufourea novaeangliae</name>
    <name type="common">Sweat bee</name>
    <dbReference type="NCBI Taxonomy" id="178035"/>
    <lineage>
        <taxon>Eukaryota</taxon>
        <taxon>Metazoa</taxon>
        <taxon>Ecdysozoa</taxon>
        <taxon>Arthropoda</taxon>
        <taxon>Hexapoda</taxon>
        <taxon>Insecta</taxon>
        <taxon>Pterygota</taxon>
        <taxon>Neoptera</taxon>
        <taxon>Endopterygota</taxon>
        <taxon>Hymenoptera</taxon>
        <taxon>Apocrita</taxon>
        <taxon>Aculeata</taxon>
        <taxon>Apoidea</taxon>
        <taxon>Anthophila</taxon>
        <taxon>Halictidae</taxon>
        <taxon>Rophitinae</taxon>
        <taxon>Dufourea</taxon>
    </lineage>
</organism>
<dbReference type="AlphaFoldDB" id="A0A154P2C2"/>
<sequence length="110" mass="12260">MESQRVRGRREDSWKGLLKRSDSENDSKATCSRSFQLSVKVRPTGVRKPPANFFECPKPGVVIGPLPLPPSECPLYSYCDRISALFLSELLNVRSTFSLAGEYVSSSCFP</sequence>
<gene>
    <name evidence="2" type="ORF">WN55_07107</name>
</gene>
<feature type="region of interest" description="Disordered" evidence="1">
    <location>
        <begin position="1"/>
        <end position="29"/>
    </location>
</feature>
<protein>
    <submittedName>
        <fullName evidence="2">Uncharacterized protein</fullName>
    </submittedName>
</protein>
<evidence type="ECO:0000313" key="3">
    <source>
        <dbReference type="Proteomes" id="UP000076502"/>
    </source>
</evidence>
<dbReference type="EMBL" id="KQ434804">
    <property type="protein sequence ID" value="KZC06021.1"/>
    <property type="molecule type" value="Genomic_DNA"/>
</dbReference>
<dbReference type="Proteomes" id="UP000076502">
    <property type="component" value="Unassembled WGS sequence"/>
</dbReference>
<feature type="compositionally biased region" description="Basic and acidic residues" evidence="1">
    <location>
        <begin position="9"/>
        <end position="27"/>
    </location>
</feature>
<reference evidence="2 3" key="1">
    <citation type="submission" date="2015-07" db="EMBL/GenBank/DDBJ databases">
        <title>The genome of Dufourea novaeangliae.</title>
        <authorList>
            <person name="Pan H."/>
            <person name="Kapheim K."/>
        </authorList>
    </citation>
    <scope>NUCLEOTIDE SEQUENCE [LARGE SCALE GENOMIC DNA]</scope>
    <source>
        <strain evidence="2">0120121106</strain>
        <tissue evidence="2">Whole body</tissue>
    </source>
</reference>